<evidence type="ECO:0000256" key="3">
    <source>
        <dbReference type="ARBA" id="ARBA00023163"/>
    </source>
</evidence>
<evidence type="ECO:0000313" key="7">
    <source>
        <dbReference type="Proteomes" id="UP001165395"/>
    </source>
</evidence>
<dbReference type="InterPro" id="IPR009057">
    <property type="entry name" value="Homeodomain-like_sf"/>
</dbReference>
<keyword evidence="1" id="KW-0805">Transcription regulation</keyword>
<keyword evidence="2 4" id="KW-0238">DNA-binding</keyword>
<dbReference type="EMBL" id="JAJBZT010000004">
    <property type="protein sequence ID" value="MCB6183716.1"/>
    <property type="molecule type" value="Genomic_DNA"/>
</dbReference>
<evidence type="ECO:0000256" key="1">
    <source>
        <dbReference type="ARBA" id="ARBA00023015"/>
    </source>
</evidence>
<evidence type="ECO:0000256" key="2">
    <source>
        <dbReference type="ARBA" id="ARBA00023125"/>
    </source>
</evidence>
<evidence type="ECO:0000259" key="5">
    <source>
        <dbReference type="PROSITE" id="PS50977"/>
    </source>
</evidence>
<comment type="caution">
    <text evidence="6">The sequence shown here is derived from an EMBL/GenBank/DDBJ whole genome shotgun (WGS) entry which is preliminary data.</text>
</comment>
<evidence type="ECO:0000313" key="6">
    <source>
        <dbReference type="EMBL" id="MCB6183716.1"/>
    </source>
</evidence>
<organism evidence="6 7">
    <name type="scientific">Leeia speluncae</name>
    <dbReference type="NCBI Taxonomy" id="2884804"/>
    <lineage>
        <taxon>Bacteria</taxon>
        <taxon>Pseudomonadati</taxon>
        <taxon>Pseudomonadota</taxon>
        <taxon>Betaproteobacteria</taxon>
        <taxon>Neisseriales</taxon>
        <taxon>Leeiaceae</taxon>
        <taxon>Leeia</taxon>
    </lineage>
</organism>
<dbReference type="RefSeq" id="WP_227180494.1">
    <property type="nucleotide sequence ID" value="NZ_JAJBZT010000004.1"/>
</dbReference>
<dbReference type="Gene3D" id="1.10.10.60">
    <property type="entry name" value="Homeodomain-like"/>
    <property type="match status" value="1"/>
</dbReference>
<dbReference type="InterPro" id="IPR050109">
    <property type="entry name" value="HTH-type_TetR-like_transc_reg"/>
</dbReference>
<dbReference type="Pfam" id="PF00440">
    <property type="entry name" value="TetR_N"/>
    <property type="match status" value="1"/>
</dbReference>
<dbReference type="PANTHER" id="PTHR30055:SF151">
    <property type="entry name" value="TRANSCRIPTIONAL REGULATORY PROTEIN"/>
    <property type="match status" value="1"/>
</dbReference>
<reference evidence="6" key="1">
    <citation type="submission" date="2021-10" db="EMBL/GenBank/DDBJ databases">
        <title>The complete genome sequence of Leeia sp. TBRC 13508.</title>
        <authorList>
            <person name="Charoenyingcharoen P."/>
            <person name="Yukphan P."/>
        </authorList>
    </citation>
    <scope>NUCLEOTIDE SEQUENCE</scope>
    <source>
        <strain evidence="6">TBRC 13508</strain>
    </source>
</reference>
<sequence>MARPPLHSPSSLSKSRILECALQLIDEDGLPSFSLRKVAKALNVYPAALYWHFPNLAALQAGIVAHLQTTLLPLLSENWQQDLKNLFQNYRDAIQQHPNLAPLVGAQLTANAAVEWSQVEFILQVLVNAGFKEKALVNAYNTVVAGMTGFVTLEFGQLPADEEEDWAKDIQQRLNLLDAKITPQLAKWLPLMKNQAFITRWQNGATQPLDTAFEFHVDTLIEGLKAQLARSEQPQ</sequence>
<dbReference type="InterPro" id="IPR004111">
    <property type="entry name" value="Repressor_TetR_C"/>
</dbReference>
<dbReference type="Gene3D" id="1.10.357.10">
    <property type="entry name" value="Tetracycline Repressor, domain 2"/>
    <property type="match status" value="1"/>
</dbReference>
<dbReference type="InterPro" id="IPR036271">
    <property type="entry name" value="Tet_transcr_reg_TetR-rel_C_sf"/>
</dbReference>
<dbReference type="PRINTS" id="PR00455">
    <property type="entry name" value="HTHTETR"/>
</dbReference>
<accession>A0ABS8D6V2</accession>
<dbReference type="SUPFAM" id="SSF46689">
    <property type="entry name" value="Homeodomain-like"/>
    <property type="match status" value="1"/>
</dbReference>
<dbReference type="PANTHER" id="PTHR30055">
    <property type="entry name" value="HTH-TYPE TRANSCRIPTIONAL REGULATOR RUTR"/>
    <property type="match status" value="1"/>
</dbReference>
<dbReference type="Pfam" id="PF02909">
    <property type="entry name" value="TetR_C_1"/>
    <property type="match status" value="1"/>
</dbReference>
<keyword evidence="3" id="KW-0804">Transcription</keyword>
<proteinExistence type="predicted"/>
<keyword evidence="7" id="KW-1185">Reference proteome</keyword>
<evidence type="ECO:0000256" key="4">
    <source>
        <dbReference type="PROSITE-ProRule" id="PRU00335"/>
    </source>
</evidence>
<feature type="DNA-binding region" description="H-T-H motif" evidence="4">
    <location>
        <begin position="34"/>
        <end position="53"/>
    </location>
</feature>
<name>A0ABS8D6V2_9NEIS</name>
<dbReference type="Proteomes" id="UP001165395">
    <property type="component" value="Unassembled WGS sequence"/>
</dbReference>
<dbReference type="PROSITE" id="PS50977">
    <property type="entry name" value="HTH_TETR_2"/>
    <property type="match status" value="1"/>
</dbReference>
<feature type="domain" description="HTH tetR-type" evidence="5">
    <location>
        <begin position="11"/>
        <end position="71"/>
    </location>
</feature>
<gene>
    <name evidence="6" type="ORF">LIN78_09150</name>
</gene>
<protein>
    <submittedName>
        <fullName evidence="6">TetR/AcrR family transcriptional regulator C-terminal domain-containing protein</fullName>
    </submittedName>
</protein>
<dbReference type="SUPFAM" id="SSF48498">
    <property type="entry name" value="Tetracyclin repressor-like, C-terminal domain"/>
    <property type="match status" value="1"/>
</dbReference>
<dbReference type="InterPro" id="IPR001647">
    <property type="entry name" value="HTH_TetR"/>
</dbReference>